<keyword evidence="2" id="KW-0472">Membrane</keyword>
<feature type="transmembrane region" description="Helical" evidence="2">
    <location>
        <begin position="387"/>
        <end position="412"/>
    </location>
</feature>
<sequence length="654" mass="69280">MTHEGWGSPSVEQQPQQHYIVCGGNALAHRLVLELVEHYDVPVVALVPDRTRDHAPRIEQIPGVAAVVEYASLTDEALRAARVETARGIALVDGSDQDHIHAALSAQGHNPGIRIVLRMFNQRLGDNIERLLHNGTALSGSATAAPAFANAALSRPNSVRVGDRFLYVAYDEDIDSGQVCVVADRIDRQDLGRLRLLPDLGGRSAEFIELARRFGDDGPVRPAGGPPGAPGPAGGPEPVVGPEPAADPGPAADPDPEPGPAPEAVPGPEAAPAPAPAPEADAEAVADPAAGVAALQSLPSEPSVRIPWFRRLRWRLLDTLRYVTSARLRLVLLTALAAVLFSFAVIWYLNRDFGWTLYLALLDLAGAAQPDQPGGGSGGTGGTWQRVAQVVITFCGITFAPVATAIMVEVLASGRRGPARNPGAGTREHVVVVGLGNVGTRVAALVHELGVPVVCVERDPQARGVAAVRTLGIPVVVGDATLETQLRRARIHRARAVVAVTNDDAANLEAALEARAVRPGLRVVLRLFDDNFAHHVYATLDNAASRSVSYLSAPAFAAALMGREVLGTLSVFRHVLLIAELRADEGGGLAGMNQHDIEDPGGVRVIAVRHARRPREYLWNHADRTRRLVPGDRVVVAATRSGLARLNTPVPNDD</sequence>
<evidence type="ECO:0000259" key="4">
    <source>
        <dbReference type="PROSITE" id="PS51202"/>
    </source>
</evidence>
<dbReference type="PANTHER" id="PTHR43833:SF11">
    <property type="entry name" value="VOLTAGE-GATED POTASSIUM CHANNEL KCH"/>
    <property type="match status" value="1"/>
</dbReference>
<dbReference type="SUPFAM" id="SSF51735">
    <property type="entry name" value="NAD(P)-binding Rossmann-fold domains"/>
    <property type="match status" value="2"/>
</dbReference>
<feature type="domain" description="RCK C-terminal" evidence="4">
    <location>
        <begin position="566"/>
        <end position="652"/>
    </location>
</feature>
<feature type="transmembrane region" description="Helical" evidence="2">
    <location>
        <begin position="330"/>
        <end position="349"/>
    </location>
</feature>
<dbReference type="PANTHER" id="PTHR43833">
    <property type="entry name" value="POTASSIUM CHANNEL PROTEIN 2-RELATED-RELATED"/>
    <property type="match status" value="1"/>
</dbReference>
<reference evidence="5" key="1">
    <citation type="journal article" date="2014" name="Int. J. Syst. Evol. Microbiol.">
        <title>Complete genome sequence of Corynebacterium casei LMG S-19264T (=DSM 44701T), isolated from a smear-ripened cheese.</title>
        <authorList>
            <consortium name="US DOE Joint Genome Institute (JGI-PGF)"/>
            <person name="Walter F."/>
            <person name="Albersmeier A."/>
            <person name="Kalinowski J."/>
            <person name="Ruckert C."/>
        </authorList>
    </citation>
    <scope>NUCLEOTIDE SEQUENCE</scope>
    <source>
        <strain evidence="5">JCM 4646</strain>
    </source>
</reference>
<dbReference type="GO" id="GO:0008324">
    <property type="term" value="F:monoatomic cation transmembrane transporter activity"/>
    <property type="evidence" value="ECO:0007669"/>
    <property type="project" value="InterPro"/>
</dbReference>
<dbReference type="Gene3D" id="3.40.50.720">
    <property type="entry name" value="NAD(P)-binding Rossmann-like Domain"/>
    <property type="match status" value="2"/>
</dbReference>
<dbReference type="PROSITE" id="PS51202">
    <property type="entry name" value="RCK_C"/>
    <property type="match status" value="1"/>
</dbReference>
<comment type="caution">
    <text evidence="5">The sequence shown here is derived from an EMBL/GenBank/DDBJ whole genome shotgun (WGS) entry which is preliminary data.</text>
</comment>
<dbReference type="RefSeq" id="WP_190211994.1">
    <property type="nucleotide sequence ID" value="NZ_BNBO01000019.1"/>
</dbReference>
<dbReference type="InterPro" id="IPR050721">
    <property type="entry name" value="Trk_Ktr_HKT_K-transport"/>
</dbReference>
<dbReference type="InterPro" id="IPR006037">
    <property type="entry name" value="RCK_C"/>
</dbReference>
<evidence type="ECO:0000313" key="5">
    <source>
        <dbReference type="EMBL" id="GHH73359.1"/>
    </source>
</evidence>
<dbReference type="EMBL" id="BNBO01000019">
    <property type="protein sequence ID" value="GHH73359.1"/>
    <property type="molecule type" value="Genomic_DNA"/>
</dbReference>
<reference evidence="5" key="2">
    <citation type="submission" date="2020-09" db="EMBL/GenBank/DDBJ databases">
        <authorList>
            <person name="Sun Q."/>
            <person name="Ohkuma M."/>
        </authorList>
    </citation>
    <scope>NUCLEOTIDE SEQUENCE</scope>
    <source>
        <strain evidence="5">JCM 4646</strain>
    </source>
</reference>
<dbReference type="Proteomes" id="UP000617734">
    <property type="component" value="Unassembled WGS sequence"/>
</dbReference>
<dbReference type="InterPro" id="IPR036291">
    <property type="entry name" value="NAD(P)-bd_dom_sf"/>
</dbReference>
<keyword evidence="6" id="KW-1185">Reference proteome</keyword>
<dbReference type="AlphaFoldDB" id="A0A919KUU1"/>
<dbReference type="GeneID" id="95354159"/>
<name>A0A919KUU1_9ACTN</name>
<dbReference type="SUPFAM" id="SSF116726">
    <property type="entry name" value="TrkA C-terminal domain-like"/>
    <property type="match status" value="1"/>
</dbReference>
<evidence type="ECO:0008006" key="7">
    <source>
        <dbReference type="Google" id="ProtNLM"/>
    </source>
</evidence>
<accession>A0A919KUU1</accession>
<feature type="domain" description="RCK N-terminal" evidence="3">
    <location>
        <begin position="16"/>
        <end position="146"/>
    </location>
</feature>
<dbReference type="PROSITE" id="PS51201">
    <property type="entry name" value="RCK_N"/>
    <property type="match status" value="2"/>
</dbReference>
<dbReference type="Pfam" id="PF02254">
    <property type="entry name" value="TrkA_N"/>
    <property type="match status" value="2"/>
</dbReference>
<gene>
    <name evidence="5" type="ORF">GCM10018781_37510</name>
</gene>
<feature type="domain" description="RCK N-terminal" evidence="3">
    <location>
        <begin position="427"/>
        <end position="548"/>
    </location>
</feature>
<evidence type="ECO:0000313" key="6">
    <source>
        <dbReference type="Proteomes" id="UP000617734"/>
    </source>
</evidence>
<dbReference type="InterPro" id="IPR003148">
    <property type="entry name" value="RCK_N"/>
</dbReference>
<evidence type="ECO:0000259" key="3">
    <source>
        <dbReference type="PROSITE" id="PS51201"/>
    </source>
</evidence>
<evidence type="ECO:0000256" key="1">
    <source>
        <dbReference type="SAM" id="MobiDB-lite"/>
    </source>
</evidence>
<protein>
    <recommendedName>
        <fullName evidence="7">Potassium transporter TrkA</fullName>
    </recommendedName>
</protein>
<feature type="compositionally biased region" description="Pro residues" evidence="1">
    <location>
        <begin position="224"/>
        <end position="277"/>
    </location>
</feature>
<feature type="region of interest" description="Disordered" evidence="1">
    <location>
        <begin position="215"/>
        <end position="286"/>
    </location>
</feature>
<dbReference type="InterPro" id="IPR036721">
    <property type="entry name" value="RCK_C_sf"/>
</dbReference>
<keyword evidence="2" id="KW-1133">Transmembrane helix</keyword>
<organism evidence="5 6">
    <name type="scientific">Kitasatospora indigofera</name>
    <dbReference type="NCBI Taxonomy" id="67307"/>
    <lineage>
        <taxon>Bacteria</taxon>
        <taxon>Bacillati</taxon>
        <taxon>Actinomycetota</taxon>
        <taxon>Actinomycetes</taxon>
        <taxon>Kitasatosporales</taxon>
        <taxon>Streptomycetaceae</taxon>
        <taxon>Kitasatospora</taxon>
    </lineage>
</organism>
<proteinExistence type="predicted"/>
<keyword evidence="2" id="KW-0812">Transmembrane</keyword>
<evidence type="ECO:0000256" key="2">
    <source>
        <dbReference type="SAM" id="Phobius"/>
    </source>
</evidence>
<dbReference type="GO" id="GO:0006813">
    <property type="term" value="P:potassium ion transport"/>
    <property type="evidence" value="ECO:0007669"/>
    <property type="project" value="InterPro"/>
</dbReference>